<sequence length="518" mass="54966">MAERYRSLATRFAGATGRALTRIDVLALFPLTVLGALWLGLSDLVLVSAFALPALLALRALALAASGAPMADTGYALLPHPRNGLSGQDALLAMLDHVAQTPGQDSACILMQIDDWGRLGERLGIEAAEDVARRCGERICTALRQDDLVVRLGDARFGIVLHPVPSLRLGTREAITSRLRAALSEPIGIGGAAVRLTASVGHAGLMRETGDVAGATLIAAEAALTEALRNGPNAVRAFAPALLRQRTARADLASEVTAALEEGEIRPWFQPQIHATSRVISGFEALARWHHPVRGVLAPAEFLSAVDDAGRMDALGQVILFHALDALRLWDKAGLRVPSVSVNFSADELRNPALADHLKWQVDRFDIAPGRLTVEILETVAARGDDDTILATIAAIGAHGIALDLDDFGIGQASLAAIRRFGVARIKIDRSFILGLDADPGQQAMVAAILSVARHLGVQTLAEGVEDACVQTLLAQMGCTHLQGFHIAHPMPIEDTVAWATRHNETLARPPAIGRRAG</sequence>
<dbReference type="EMBL" id="QGGW01000015">
    <property type="protein sequence ID" value="PWK55888.1"/>
    <property type="molecule type" value="Genomic_DNA"/>
</dbReference>
<proteinExistence type="predicted"/>
<gene>
    <name evidence="4" type="ORF">C7455_11522</name>
</gene>
<keyword evidence="1" id="KW-0812">Transmembrane</keyword>
<dbReference type="InterPro" id="IPR029787">
    <property type="entry name" value="Nucleotide_cyclase"/>
</dbReference>
<dbReference type="SUPFAM" id="SSF55073">
    <property type="entry name" value="Nucleotide cyclase"/>
    <property type="match status" value="1"/>
</dbReference>
<dbReference type="InterPro" id="IPR043128">
    <property type="entry name" value="Rev_trsase/Diguanyl_cyclase"/>
</dbReference>
<dbReference type="PROSITE" id="PS50887">
    <property type="entry name" value="GGDEF"/>
    <property type="match status" value="1"/>
</dbReference>
<keyword evidence="5" id="KW-1185">Reference proteome</keyword>
<dbReference type="SMART" id="SM00052">
    <property type="entry name" value="EAL"/>
    <property type="match status" value="1"/>
</dbReference>
<name>A0A316G4Y5_9RHOB</name>
<keyword evidence="1" id="KW-0472">Membrane</keyword>
<dbReference type="Gene3D" id="3.30.70.270">
    <property type="match status" value="1"/>
</dbReference>
<dbReference type="Pfam" id="PF00990">
    <property type="entry name" value="GGDEF"/>
    <property type="match status" value="1"/>
</dbReference>
<evidence type="ECO:0000259" key="3">
    <source>
        <dbReference type="PROSITE" id="PS50887"/>
    </source>
</evidence>
<dbReference type="GO" id="GO:0071111">
    <property type="term" value="F:cyclic-guanylate-specific phosphodiesterase activity"/>
    <property type="evidence" value="ECO:0007669"/>
    <property type="project" value="InterPro"/>
</dbReference>
<dbReference type="InterPro" id="IPR001633">
    <property type="entry name" value="EAL_dom"/>
</dbReference>
<protein>
    <submittedName>
        <fullName evidence="4">Diguanylate cyclase/phosphodiesterase</fullName>
    </submittedName>
</protein>
<evidence type="ECO:0000256" key="1">
    <source>
        <dbReference type="SAM" id="Phobius"/>
    </source>
</evidence>
<feature type="transmembrane region" description="Helical" evidence="1">
    <location>
        <begin position="20"/>
        <end position="39"/>
    </location>
</feature>
<dbReference type="InterPro" id="IPR050706">
    <property type="entry name" value="Cyclic-di-GMP_PDE-like"/>
</dbReference>
<organism evidence="4 5">
    <name type="scientific">Roseicyclus mahoneyensis</name>
    <dbReference type="NCBI Taxonomy" id="164332"/>
    <lineage>
        <taxon>Bacteria</taxon>
        <taxon>Pseudomonadati</taxon>
        <taxon>Pseudomonadota</taxon>
        <taxon>Alphaproteobacteria</taxon>
        <taxon>Rhodobacterales</taxon>
        <taxon>Roseobacteraceae</taxon>
        <taxon>Roseicyclus</taxon>
    </lineage>
</organism>
<dbReference type="Proteomes" id="UP000245708">
    <property type="component" value="Unassembled WGS sequence"/>
</dbReference>
<dbReference type="SUPFAM" id="SSF141868">
    <property type="entry name" value="EAL domain-like"/>
    <property type="match status" value="1"/>
</dbReference>
<feature type="domain" description="GGDEF" evidence="3">
    <location>
        <begin position="104"/>
        <end position="240"/>
    </location>
</feature>
<feature type="domain" description="EAL" evidence="2">
    <location>
        <begin position="249"/>
        <end position="504"/>
    </location>
</feature>
<comment type="caution">
    <text evidence="4">The sequence shown here is derived from an EMBL/GenBank/DDBJ whole genome shotgun (WGS) entry which is preliminary data.</text>
</comment>
<dbReference type="Pfam" id="PF00563">
    <property type="entry name" value="EAL"/>
    <property type="match status" value="1"/>
</dbReference>
<evidence type="ECO:0000313" key="4">
    <source>
        <dbReference type="EMBL" id="PWK55888.1"/>
    </source>
</evidence>
<dbReference type="RefSeq" id="WP_170119151.1">
    <property type="nucleotide sequence ID" value="NZ_QGGW01000015.1"/>
</dbReference>
<dbReference type="PANTHER" id="PTHR33121">
    <property type="entry name" value="CYCLIC DI-GMP PHOSPHODIESTERASE PDEF"/>
    <property type="match status" value="1"/>
</dbReference>
<dbReference type="AlphaFoldDB" id="A0A316G4Y5"/>
<accession>A0A316G4Y5</accession>
<dbReference type="SMART" id="SM00267">
    <property type="entry name" value="GGDEF"/>
    <property type="match status" value="1"/>
</dbReference>
<dbReference type="PROSITE" id="PS50883">
    <property type="entry name" value="EAL"/>
    <property type="match status" value="1"/>
</dbReference>
<dbReference type="Gene3D" id="3.20.20.450">
    <property type="entry name" value="EAL domain"/>
    <property type="match status" value="1"/>
</dbReference>
<evidence type="ECO:0000259" key="2">
    <source>
        <dbReference type="PROSITE" id="PS50883"/>
    </source>
</evidence>
<dbReference type="InterPro" id="IPR000160">
    <property type="entry name" value="GGDEF_dom"/>
</dbReference>
<dbReference type="InterPro" id="IPR035919">
    <property type="entry name" value="EAL_sf"/>
</dbReference>
<reference evidence="4 5" key="1">
    <citation type="submission" date="2018-05" db="EMBL/GenBank/DDBJ databases">
        <title>Genomic Encyclopedia of Type Strains, Phase IV (KMG-IV): sequencing the most valuable type-strain genomes for metagenomic binning, comparative biology and taxonomic classification.</title>
        <authorList>
            <person name="Goeker M."/>
        </authorList>
    </citation>
    <scope>NUCLEOTIDE SEQUENCE [LARGE SCALE GENOMIC DNA]</scope>
    <source>
        <strain evidence="4 5">DSM 16097</strain>
    </source>
</reference>
<dbReference type="CDD" id="cd01948">
    <property type="entry name" value="EAL"/>
    <property type="match status" value="1"/>
</dbReference>
<dbReference type="PANTHER" id="PTHR33121:SF70">
    <property type="entry name" value="SIGNALING PROTEIN YKOW"/>
    <property type="match status" value="1"/>
</dbReference>
<keyword evidence="1" id="KW-1133">Transmembrane helix</keyword>
<evidence type="ECO:0000313" key="5">
    <source>
        <dbReference type="Proteomes" id="UP000245708"/>
    </source>
</evidence>